<evidence type="ECO:0008006" key="12">
    <source>
        <dbReference type="Google" id="ProtNLM"/>
    </source>
</evidence>
<feature type="coiled-coil region" evidence="8">
    <location>
        <begin position="302"/>
        <end position="331"/>
    </location>
</feature>
<dbReference type="InterPro" id="IPR003423">
    <property type="entry name" value="OMP_efflux"/>
</dbReference>
<dbReference type="AlphaFoldDB" id="A0A1R1MMM6"/>
<dbReference type="Proteomes" id="UP000187408">
    <property type="component" value="Unassembled WGS sequence"/>
</dbReference>
<evidence type="ECO:0000256" key="5">
    <source>
        <dbReference type="ARBA" id="ARBA00022692"/>
    </source>
</evidence>
<evidence type="ECO:0000256" key="8">
    <source>
        <dbReference type="SAM" id="Coils"/>
    </source>
</evidence>
<evidence type="ECO:0000313" key="11">
    <source>
        <dbReference type="Proteomes" id="UP000187408"/>
    </source>
</evidence>
<dbReference type="STRING" id="1914305.BLW93_01755"/>
<keyword evidence="3" id="KW-0813">Transport</keyword>
<name>A0A1R1MMM6_9BACT</name>
<dbReference type="SUPFAM" id="SSF56954">
    <property type="entry name" value="Outer membrane efflux proteins (OEP)"/>
    <property type="match status" value="1"/>
</dbReference>
<evidence type="ECO:0000256" key="3">
    <source>
        <dbReference type="ARBA" id="ARBA00022448"/>
    </source>
</evidence>
<proteinExistence type="inferred from homology"/>
<dbReference type="OrthoDB" id="13803at2"/>
<gene>
    <name evidence="10" type="ORF">BLW93_01755</name>
</gene>
<evidence type="ECO:0000256" key="7">
    <source>
        <dbReference type="ARBA" id="ARBA00023237"/>
    </source>
</evidence>
<dbReference type="PANTHER" id="PTHR30026">
    <property type="entry name" value="OUTER MEMBRANE PROTEIN TOLC"/>
    <property type="match status" value="1"/>
</dbReference>
<dbReference type="Gene3D" id="1.20.1600.10">
    <property type="entry name" value="Outer membrane efflux proteins (OEP)"/>
    <property type="match status" value="1"/>
</dbReference>
<protein>
    <recommendedName>
        <fullName evidence="12">Transporter</fullName>
    </recommendedName>
</protein>
<evidence type="ECO:0000256" key="2">
    <source>
        <dbReference type="ARBA" id="ARBA00007613"/>
    </source>
</evidence>
<keyword evidence="6" id="KW-0472">Membrane</keyword>
<comment type="caution">
    <text evidence="10">The sequence shown here is derived from an EMBL/GenBank/DDBJ whole genome shotgun (WGS) entry which is preliminary data.</text>
</comment>
<accession>A0A1R1MMM6</accession>
<keyword evidence="9" id="KW-0732">Signal</keyword>
<keyword evidence="11" id="KW-1185">Reference proteome</keyword>
<dbReference type="EMBL" id="MOEN01000004">
    <property type="protein sequence ID" value="OMH41071.1"/>
    <property type="molecule type" value="Genomic_DNA"/>
</dbReference>
<sequence>MRKIIALLLLLTANGYSMTITELQETLKNNNLEIKQSFKNLESVKFQKKADIRKFFPILNFQASASRFYPYTTTMGESWENDFTAGITATANIWNFQTKTKVNIDSVQIKSQQLNIDKTFEDIYLQGISFLIQLKGAEKTIALRKKELENAKKIYKVAKSKYDQGLVLITDVLKARANIEKTKSNLIASEGEKEKIETALQNLLNTDKPVTADVKLSNNFTIPSAKELVKEALKKRKELAIQKLKIKTAELNIQSVKDTNKPSITASASYFRESSDLSFKNENYNLQLSLNWKIFDSFQTKYEALSAEKEKEIAEIELKRLENQIKKEVLDSYTDFQISKANLENAKSYLEFARKTFERTLNEYELGVSDLVSLLSAYNEYVNAEENYTNNLVNLNIAYYKLLKSAGMLGGTK</sequence>
<dbReference type="RefSeq" id="WP_076712400.1">
    <property type="nucleotide sequence ID" value="NZ_MOEN01000004.1"/>
</dbReference>
<dbReference type="PANTHER" id="PTHR30026:SF20">
    <property type="entry name" value="OUTER MEMBRANE PROTEIN TOLC"/>
    <property type="match status" value="1"/>
</dbReference>
<keyword evidence="5" id="KW-0812">Transmembrane</keyword>
<dbReference type="InterPro" id="IPR051906">
    <property type="entry name" value="TolC-like"/>
</dbReference>
<organism evidence="10 11">
    <name type="scientific">Desulfurobacterium indicum</name>
    <dbReference type="NCBI Taxonomy" id="1914305"/>
    <lineage>
        <taxon>Bacteria</taxon>
        <taxon>Pseudomonadati</taxon>
        <taxon>Aquificota</taxon>
        <taxon>Aquificia</taxon>
        <taxon>Desulfurobacteriales</taxon>
        <taxon>Desulfurobacteriaceae</taxon>
        <taxon>Desulfurobacterium</taxon>
    </lineage>
</organism>
<feature type="signal peptide" evidence="9">
    <location>
        <begin position="1"/>
        <end position="19"/>
    </location>
</feature>
<comment type="subcellular location">
    <subcellularLocation>
        <location evidence="1">Cell outer membrane</location>
    </subcellularLocation>
</comment>
<dbReference type="GO" id="GO:0009279">
    <property type="term" value="C:cell outer membrane"/>
    <property type="evidence" value="ECO:0007669"/>
    <property type="project" value="UniProtKB-SubCell"/>
</dbReference>
<reference evidence="10 11" key="1">
    <citation type="submission" date="2016-10" db="EMBL/GenBank/DDBJ databases">
        <title>Genome sequence of a sulfur-reducing bacterium Desulfurobacterium indicum K6013.</title>
        <authorList>
            <person name="Cao J."/>
            <person name="Shao Z."/>
            <person name="Alain K."/>
            <person name="Jebbar M."/>
        </authorList>
    </citation>
    <scope>NUCLEOTIDE SEQUENCE [LARGE SCALE GENOMIC DNA]</scope>
    <source>
        <strain evidence="10 11">K6013</strain>
    </source>
</reference>
<evidence type="ECO:0000256" key="9">
    <source>
        <dbReference type="SAM" id="SignalP"/>
    </source>
</evidence>
<dbReference type="GO" id="GO:0015562">
    <property type="term" value="F:efflux transmembrane transporter activity"/>
    <property type="evidence" value="ECO:0007669"/>
    <property type="project" value="InterPro"/>
</dbReference>
<evidence type="ECO:0000256" key="6">
    <source>
        <dbReference type="ARBA" id="ARBA00023136"/>
    </source>
</evidence>
<evidence type="ECO:0000313" key="10">
    <source>
        <dbReference type="EMBL" id="OMH41071.1"/>
    </source>
</evidence>
<keyword evidence="8" id="KW-0175">Coiled coil</keyword>
<dbReference type="GO" id="GO:1990281">
    <property type="term" value="C:efflux pump complex"/>
    <property type="evidence" value="ECO:0007669"/>
    <property type="project" value="TreeGrafter"/>
</dbReference>
<comment type="similarity">
    <text evidence="2">Belongs to the outer membrane factor (OMF) (TC 1.B.17) family.</text>
</comment>
<keyword evidence="4" id="KW-1134">Transmembrane beta strand</keyword>
<evidence type="ECO:0000256" key="4">
    <source>
        <dbReference type="ARBA" id="ARBA00022452"/>
    </source>
</evidence>
<feature type="chain" id="PRO_5012412929" description="Transporter" evidence="9">
    <location>
        <begin position="20"/>
        <end position="413"/>
    </location>
</feature>
<evidence type="ECO:0000256" key="1">
    <source>
        <dbReference type="ARBA" id="ARBA00004442"/>
    </source>
</evidence>
<dbReference type="Pfam" id="PF02321">
    <property type="entry name" value="OEP"/>
    <property type="match status" value="2"/>
</dbReference>
<dbReference type="GO" id="GO:0015288">
    <property type="term" value="F:porin activity"/>
    <property type="evidence" value="ECO:0007669"/>
    <property type="project" value="TreeGrafter"/>
</dbReference>
<keyword evidence="7" id="KW-0998">Cell outer membrane</keyword>